<evidence type="ECO:0000313" key="9">
    <source>
        <dbReference type="Proteomes" id="UP000440732"/>
    </source>
</evidence>
<evidence type="ECO:0000256" key="4">
    <source>
        <dbReference type="ARBA" id="ARBA00023136"/>
    </source>
</evidence>
<dbReference type="InterPro" id="IPR013919">
    <property type="entry name" value="Pex16"/>
</dbReference>
<keyword evidence="2 5" id="KW-0812">Transmembrane</keyword>
<comment type="subcellular location">
    <subcellularLocation>
        <location evidence="1">Membrane</location>
        <topology evidence="1">Multi-pass membrane protein</topology>
    </subcellularLocation>
    <subcellularLocation>
        <location evidence="5">Peroxisome membrane</location>
    </subcellularLocation>
</comment>
<dbReference type="GO" id="GO:1902600">
    <property type="term" value="P:proton transmembrane transport"/>
    <property type="evidence" value="ECO:0007669"/>
    <property type="project" value="InterPro"/>
</dbReference>
<dbReference type="Gene3D" id="1.20.1530.20">
    <property type="match status" value="1"/>
</dbReference>
<protein>
    <recommendedName>
        <fullName evidence="5">Peroxisomal membrane protein PEX16</fullName>
    </recommendedName>
</protein>
<evidence type="ECO:0000256" key="2">
    <source>
        <dbReference type="ARBA" id="ARBA00022692"/>
    </source>
</evidence>
<dbReference type="Pfam" id="PF08610">
    <property type="entry name" value="Pex16"/>
    <property type="match status" value="1"/>
</dbReference>
<organism evidence="8 9">
    <name type="scientific">Phytophthora fragariae</name>
    <dbReference type="NCBI Taxonomy" id="53985"/>
    <lineage>
        <taxon>Eukaryota</taxon>
        <taxon>Sar</taxon>
        <taxon>Stramenopiles</taxon>
        <taxon>Oomycota</taxon>
        <taxon>Peronosporomycetes</taxon>
        <taxon>Peronosporales</taxon>
        <taxon>Peronosporaceae</taxon>
        <taxon>Phytophthora</taxon>
    </lineage>
</organism>
<feature type="domain" description="Cation/H+ exchanger transmembrane" evidence="7">
    <location>
        <begin position="148"/>
        <end position="306"/>
    </location>
</feature>
<evidence type="ECO:0000256" key="1">
    <source>
        <dbReference type="ARBA" id="ARBA00004141"/>
    </source>
</evidence>
<dbReference type="PANTHER" id="PTHR43021">
    <property type="entry name" value="NA(+)/H(+) ANTIPORTER-RELATED"/>
    <property type="match status" value="1"/>
</dbReference>
<reference evidence="8 9" key="1">
    <citation type="submission" date="2018-08" db="EMBL/GenBank/DDBJ databases">
        <title>Genomic investigation of the strawberry pathogen Phytophthora fragariae indicates pathogenicity is determined by transcriptional variation in three key races.</title>
        <authorList>
            <person name="Adams T.M."/>
            <person name="Armitage A.D."/>
            <person name="Sobczyk M.K."/>
            <person name="Bates H.J."/>
            <person name="Dunwell J.M."/>
            <person name="Nellist C.F."/>
            <person name="Harrison R.J."/>
        </authorList>
    </citation>
    <scope>NUCLEOTIDE SEQUENCE [LARGE SCALE GENOMIC DNA]</scope>
    <source>
        <strain evidence="8 9">NOV-5</strain>
    </source>
</reference>
<feature type="transmembrane region" description="Helical" evidence="5">
    <location>
        <begin position="303"/>
        <end position="328"/>
    </location>
</feature>
<comment type="caution">
    <text evidence="8">The sequence shown here is derived from an EMBL/GenBank/DDBJ whole genome shotgun (WGS) entry which is preliminary data.</text>
</comment>
<evidence type="ECO:0000256" key="5">
    <source>
        <dbReference type="RuleBase" id="RU365003"/>
    </source>
</evidence>
<dbReference type="PANTHER" id="PTHR43021:SF2">
    <property type="entry name" value="CATION_H+ EXCHANGER DOMAIN-CONTAINING PROTEIN"/>
    <property type="match status" value="1"/>
</dbReference>
<feature type="transmembrane region" description="Helical" evidence="5">
    <location>
        <begin position="255"/>
        <end position="276"/>
    </location>
</feature>
<feature type="transmembrane region" description="Helical" evidence="5">
    <location>
        <begin position="223"/>
        <end position="243"/>
    </location>
</feature>
<evidence type="ECO:0000313" key="8">
    <source>
        <dbReference type="EMBL" id="KAE9149601.1"/>
    </source>
</evidence>
<keyword evidence="3 5" id="KW-1133">Transmembrane helix</keyword>
<comment type="similarity">
    <text evidence="5">Belongs to the peroxin-16 family.</text>
</comment>
<dbReference type="Proteomes" id="UP000440732">
    <property type="component" value="Unassembled WGS sequence"/>
</dbReference>
<keyword evidence="4 5" id="KW-0472">Membrane</keyword>
<dbReference type="GO" id="GO:0007031">
    <property type="term" value="P:peroxisome organization"/>
    <property type="evidence" value="ECO:0007669"/>
    <property type="project" value="UniProtKB-KW"/>
</dbReference>
<feature type="transmembrane region" description="Helical" evidence="5">
    <location>
        <begin position="182"/>
        <end position="203"/>
    </location>
</feature>
<dbReference type="InterPro" id="IPR038770">
    <property type="entry name" value="Na+/solute_symporter_sf"/>
</dbReference>
<dbReference type="EMBL" id="QXGA01000230">
    <property type="protein sequence ID" value="KAE9149601.1"/>
    <property type="molecule type" value="Genomic_DNA"/>
</dbReference>
<feature type="transmembrane region" description="Helical" evidence="5">
    <location>
        <begin position="157"/>
        <end position="175"/>
    </location>
</feature>
<feature type="region of interest" description="Disordered" evidence="6">
    <location>
        <begin position="351"/>
        <end position="382"/>
    </location>
</feature>
<comment type="caution">
    <text evidence="5">Lacks conserved residue(s) required for the propagation of feature annotation.</text>
</comment>
<dbReference type="GO" id="GO:0005778">
    <property type="term" value="C:peroxisomal membrane"/>
    <property type="evidence" value="ECO:0007669"/>
    <property type="project" value="UniProtKB-SubCell"/>
</dbReference>
<dbReference type="GO" id="GO:0015297">
    <property type="term" value="F:antiporter activity"/>
    <property type="evidence" value="ECO:0007669"/>
    <property type="project" value="InterPro"/>
</dbReference>
<evidence type="ECO:0000256" key="6">
    <source>
        <dbReference type="SAM" id="MobiDB-lite"/>
    </source>
</evidence>
<proteinExistence type="inferred from homology"/>
<name>A0A6A3UG35_9STRA</name>
<evidence type="ECO:0000256" key="3">
    <source>
        <dbReference type="ARBA" id="ARBA00022989"/>
    </source>
</evidence>
<keyword evidence="5" id="KW-0962">Peroxisome biogenesis</keyword>
<sequence>MGRRWRNLVLLGAYEAWVGSHLGSHLGLARNVETTLCVAPQLVPKRVKEPEVATLFGYSLVGLLHLYHRYVLWKKVSADKDPPTGSHKQTRLDRVPLSLISHVQVLAEVVARRVGGDVGKWCLIVDVPDTLSHLLAFVLVLLGAHPLGLFFPKYFRLPLITGYLVAGILSGPFLANLLNEDVVGMLGSYVNAFALSFISFQAGQEIYLPELRPQIKSIVALLATYYCTAMALGTTVFMLAAGVSFYSGLVHRCQLGIELMFASISVLVSPSTVMGLKVELNSVGPFTHVALGTCMTADSPESIAFTMGIVLMNLVLGALLGLVTILIFQLPSGQPDEGQAASGAPVHAVSVTSSRVSATQRRMKNNSQRTDSKQDGQGLWKT</sequence>
<keyword evidence="5" id="KW-0576">Peroxisome</keyword>
<dbReference type="AlphaFoldDB" id="A0A6A3UG35"/>
<evidence type="ECO:0000259" key="7">
    <source>
        <dbReference type="Pfam" id="PF00999"/>
    </source>
</evidence>
<feature type="transmembrane region" description="Helical" evidence="5">
    <location>
        <begin position="134"/>
        <end position="151"/>
    </location>
</feature>
<accession>A0A6A3UG35</accession>
<gene>
    <name evidence="8" type="ORF">PF006_g5912</name>
</gene>
<dbReference type="Pfam" id="PF00999">
    <property type="entry name" value="Na_H_Exchanger"/>
    <property type="match status" value="1"/>
</dbReference>
<dbReference type="InterPro" id="IPR006153">
    <property type="entry name" value="Cation/H_exchanger_TM"/>
</dbReference>